<evidence type="ECO:0000313" key="1">
    <source>
        <dbReference type="EMBL" id="ASV72738.1"/>
    </source>
</evidence>
<gene>
    <name evidence="1" type="ORF">THTE_0136</name>
</gene>
<dbReference type="Proteomes" id="UP000215086">
    <property type="component" value="Chromosome"/>
</dbReference>
<dbReference type="AlphaFoldDB" id="A0A286R9U7"/>
<reference evidence="1 2" key="1">
    <citation type="journal article" name="Front. Microbiol.">
        <title>Sugar Metabolism of the First Thermophilic Planctomycete Thermogutta terrifontis: Comparative Genomic and Transcriptomic Approaches.</title>
        <authorList>
            <person name="Elcheninov A.G."/>
            <person name="Menzel P."/>
            <person name="Gudbergsdottir S.R."/>
            <person name="Slesarev A.I."/>
            <person name="Kadnikov V.V."/>
            <person name="Krogh A."/>
            <person name="Bonch-Osmolovskaya E.A."/>
            <person name="Peng X."/>
            <person name="Kublanov I.V."/>
        </authorList>
    </citation>
    <scope>NUCLEOTIDE SEQUENCE [LARGE SCALE GENOMIC DNA]</scope>
    <source>
        <strain evidence="1 2">R1</strain>
    </source>
</reference>
<sequence>MIGRGGTQPPLYWRNVFLRVHRWEGLRPAEGRLHAVLWGFPAVH</sequence>
<organism evidence="1 2">
    <name type="scientific">Thermogutta terrifontis</name>
    <dbReference type="NCBI Taxonomy" id="1331910"/>
    <lineage>
        <taxon>Bacteria</taxon>
        <taxon>Pseudomonadati</taxon>
        <taxon>Planctomycetota</taxon>
        <taxon>Planctomycetia</taxon>
        <taxon>Pirellulales</taxon>
        <taxon>Thermoguttaceae</taxon>
        <taxon>Thermogutta</taxon>
    </lineage>
</organism>
<dbReference type="EMBL" id="CP018477">
    <property type="protein sequence ID" value="ASV72738.1"/>
    <property type="molecule type" value="Genomic_DNA"/>
</dbReference>
<proteinExistence type="predicted"/>
<protein>
    <submittedName>
        <fullName evidence="1">Uncharacterized protein</fullName>
    </submittedName>
</protein>
<name>A0A286R9U7_9BACT</name>
<evidence type="ECO:0000313" key="2">
    <source>
        <dbReference type="Proteomes" id="UP000215086"/>
    </source>
</evidence>
<accession>A0A286R9U7</accession>
<keyword evidence="2" id="KW-1185">Reference proteome</keyword>
<dbReference type="KEGG" id="ttf:THTE_0136"/>